<feature type="compositionally biased region" description="Pro residues" evidence="7">
    <location>
        <begin position="455"/>
        <end position="469"/>
    </location>
</feature>
<evidence type="ECO:0000256" key="4">
    <source>
        <dbReference type="ARBA" id="ARBA00022824"/>
    </source>
</evidence>
<feature type="compositionally biased region" description="Pro residues" evidence="7">
    <location>
        <begin position="427"/>
        <end position="436"/>
    </location>
</feature>
<feature type="region of interest" description="Disordered" evidence="7">
    <location>
        <begin position="427"/>
        <end position="490"/>
    </location>
</feature>
<evidence type="ECO:0000256" key="7">
    <source>
        <dbReference type="SAM" id="MobiDB-lite"/>
    </source>
</evidence>
<accession>A0A4D7QU27</accession>
<dbReference type="Proteomes" id="UP000298588">
    <property type="component" value="Chromosome"/>
</dbReference>
<dbReference type="PANTHER" id="PTHR13416">
    <property type="match status" value="1"/>
</dbReference>
<organism evidence="9 10">
    <name type="scientific">Phreatobacter aquaticus</name>
    <dbReference type="NCBI Taxonomy" id="2570229"/>
    <lineage>
        <taxon>Bacteria</taxon>
        <taxon>Pseudomonadati</taxon>
        <taxon>Pseudomonadota</taxon>
        <taxon>Alphaproteobacteria</taxon>
        <taxon>Hyphomicrobiales</taxon>
        <taxon>Phreatobacteraceae</taxon>
        <taxon>Phreatobacter</taxon>
    </lineage>
</organism>
<dbReference type="EMBL" id="CP039865">
    <property type="protein sequence ID" value="QCK88537.1"/>
    <property type="molecule type" value="Genomic_DNA"/>
</dbReference>
<dbReference type="OrthoDB" id="273988at2"/>
<gene>
    <name evidence="9" type="ORF">E8L99_23640</name>
</gene>
<keyword evidence="4" id="KW-0256">Endoplasmic reticulum</keyword>
<keyword evidence="3 8" id="KW-0812">Transmembrane</keyword>
<feature type="region of interest" description="Disordered" evidence="7">
    <location>
        <begin position="1"/>
        <end position="22"/>
    </location>
</feature>
<sequence>MSMDSDGGWSNTSSDSVSDGVDGDSTTEHVGFFQRLMQSLVGILIGLGLVAATVWGIFWNEGRAIGTTRALNEGASVTVTVPSAQVNPANEGKLIFTTGDLRSRSQVGDEDFQVRTQAVRIERRVEMFQWKEEQKTESRSNVGGSQTRTTTYSYERVWSDRPIDSSRFRQADSHRNPRMPLTGRTQTSPDATIGGFTADERVIGLFGSGAQRRFDLTQQALGPFNQRFNNRARISDGSVYVGDDAQNAQIGDLRITYMILPEGPVSIVGRQVGRGFGPYIAANERQVFLAETGIKTSQELFAHAQEANRILTWILRGVAFLVMFIGFFLVLRPFVILADIIPILGSAMAAGAGLIAFALTFVVYLPTVAIAWFWHRPVMSIGLIVAGVAAAYGLKVLAERRRAAGGAPQPAPAFAAAGMPQMAQPYPPQGYPPQPYPAQGQGYPAQGYAPQGYPQSPPPQQGYPAPGQPAPSGGSSFLNVPPGIGPRSNG</sequence>
<evidence type="ECO:0000313" key="10">
    <source>
        <dbReference type="Proteomes" id="UP000298588"/>
    </source>
</evidence>
<dbReference type="Pfam" id="PF07787">
    <property type="entry name" value="TMEM43"/>
    <property type="match status" value="1"/>
</dbReference>
<keyword evidence="10" id="KW-1185">Reference proteome</keyword>
<feature type="transmembrane region" description="Helical" evidence="8">
    <location>
        <begin position="343"/>
        <end position="365"/>
    </location>
</feature>
<keyword evidence="6 8" id="KW-0472">Membrane</keyword>
<dbReference type="InterPro" id="IPR012430">
    <property type="entry name" value="TMEM43_fam"/>
</dbReference>
<feature type="region of interest" description="Disordered" evidence="7">
    <location>
        <begin position="165"/>
        <end position="193"/>
    </location>
</feature>
<keyword evidence="5 8" id="KW-1133">Transmembrane helix</keyword>
<evidence type="ECO:0000256" key="2">
    <source>
        <dbReference type="ARBA" id="ARBA00004586"/>
    </source>
</evidence>
<evidence type="ECO:0000256" key="5">
    <source>
        <dbReference type="ARBA" id="ARBA00022989"/>
    </source>
</evidence>
<protein>
    <submittedName>
        <fullName evidence="9">Uncharacterized protein</fullName>
    </submittedName>
</protein>
<name>A0A4D7QU27_9HYPH</name>
<evidence type="ECO:0000256" key="6">
    <source>
        <dbReference type="ARBA" id="ARBA00023136"/>
    </source>
</evidence>
<feature type="transmembrane region" description="Helical" evidence="8">
    <location>
        <begin position="310"/>
        <end position="331"/>
    </location>
</feature>
<comment type="subcellular location">
    <subcellularLocation>
        <location evidence="1">Endomembrane system</location>
        <topology evidence="1">Multi-pass membrane protein</topology>
    </subcellularLocation>
    <subcellularLocation>
        <location evidence="2">Endoplasmic reticulum membrane</location>
    </subcellularLocation>
</comment>
<dbReference type="GO" id="GO:0012505">
    <property type="term" value="C:endomembrane system"/>
    <property type="evidence" value="ECO:0007669"/>
    <property type="project" value="UniProtKB-SubCell"/>
</dbReference>
<evidence type="ECO:0000256" key="8">
    <source>
        <dbReference type="SAM" id="Phobius"/>
    </source>
</evidence>
<evidence type="ECO:0000256" key="3">
    <source>
        <dbReference type="ARBA" id="ARBA00022692"/>
    </source>
</evidence>
<evidence type="ECO:0000256" key="1">
    <source>
        <dbReference type="ARBA" id="ARBA00004127"/>
    </source>
</evidence>
<feature type="compositionally biased region" description="Basic and acidic residues" evidence="7">
    <location>
        <begin position="165"/>
        <end position="175"/>
    </location>
</feature>
<feature type="compositionally biased region" description="Low complexity" evidence="7">
    <location>
        <begin position="13"/>
        <end position="22"/>
    </location>
</feature>
<reference evidence="9 10" key="1">
    <citation type="submission" date="2019-04" db="EMBL/GenBank/DDBJ databases">
        <title>Phreatobacter aquaticus sp. nov.</title>
        <authorList>
            <person name="Choi A."/>
            <person name="Baek K."/>
        </authorList>
    </citation>
    <scope>NUCLEOTIDE SEQUENCE [LARGE SCALE GENOMIC DNA]</scope>
    <source>
        <strain evidence="9 10">NMCR1094</strain>
    </source>
</reference>
<evidence type="ECO:0000313" key="9">
    <source>
        <dbReference type="EMBL" id="QCK88537.1"/>
    </source>
</evidence>
<dbReference type="GO" id="GO:0006629">
    <property type="term" value="P:lipid metabolic process"/>
    <property type="evidence" value="ECO:0007669"/>
    <property type="project" value="TreeGrafter"/>
</dbReference>
<dbReference type="GO" id="GO:0071763">
    <property type="term" value="P:nuclear membrane organization"/>
    <property type="evidence" value="ECO:0007669"/>
    <property type="project" value="TreeGrafter"/>
</dbReference>
<dbReference type="AlphaFoldDB" id="A0A4D7QU27"/>
<dbReference type="RefSeq" id="WP_137101863.1">
    <property type="nucleotide sequence ID" value="NZ_CP039865.1"/>
</dbReference>
<feature type="transmembrane region" description="Helical" evidence="8">
    <location>
        <begin position="40"/>
        <end position="59"/>
    </location>
</feature>
<proteinExistence type="predicted"/>
<dbReference type="PANTHER" id="PTHR13416:SF2">
    <property type="entry name" value="TRANSMEMBRANE PROTEIN 43"/>
    <property type="match status" value="1"/>
</dbReference>
<dbReference type="KEGG" id="paqt:E8L99_23640"/>
<feature type="compositionally biased region" description="Low complexity" evidence="7">
    <location>
        <begin position="437"/>
        <end position="454"/>
    </location>
</feature>
<feature type="transmembrane region" description="Helical" evidence="8">
    <location>
        <begin position="377"/>
        <end position="394"/>
    </location>
</feature>